<dbReference type="Proteomes" id="UP000199315">
    <property type="component" value="Unassembled WGS sequence"/>
</dbReference>
<reference evidence="1 2" key="1">
    <citation type="submission" date="2016-09" db="EMBL/GenBank/DDBJ databases">
        <authorList>
            <person name="Capua I."/>
            <person name="De Benedictis P."/>
            <person name="Joannis T."/>
            <person name="Lombin L.H."/>
            <person name="Cattoli G."/>
        </authorList>
    </citation>
    <scope>NUCLEOTIDE SEQUENCE [LARGE SCALE GENOMIC DNA]</scope>
    <source>
        <strain evidence="1 2">GluBS11</strain>
    </source>
</reference>
<name>A0A1D3TXK5_9FIRM</name>
<evidence type="ECO:0000313" key="2">
    <source>
        <dbReference type="Proteomes" id="UP000199315"/>
    </source>
</evidence>
<sequence>MMPTIIVGVLFFAAIGFGAYKSIKSMRNNSCPGCSGGCSAQQRKSCGGRQ</sequence>
<evidence type="ECO:0000313" key="1">
    <source>
        <dbReference type="EMBL" id="SCP99086.1"/>
    </source>
</evidence>
<proteinExistence type="predicted"/>
<protein>
    <submittedName>
        <fullName evidence="1">Virus attachment protein p12 family protein</fullName>
    </submittedName>
</protein>
<dbReference type="STRING" id="1619234.SAMN05421730_10328"/>
<dbReference type="AlphaFoldDB" id="A0A1D3TXK5"/>
<dbReference type="EMBL" id="FMKA01000032">
    <property type="protein sequence ID" value="SCP99086.1"/>
    <property type="molecule type" value="Genomic_DNA"/>
</dbReference>
<organism evidence="1 2">
    <name type="scientific">Anaerobium acetethylicum</name>
    <dbReference type="NCBI Taxonomy" id="1619234"/>
    <lineage>
        <taxon>Bacteria</taxon>
        <taxon>Bacillati</taxon>
        <taxon>Bacillota</taxon>
        <taxon>Clostridia</taxon>
        <taxon>Lachnospirales</taxon>
        <taxon>Lachnospiraceae</taxon>
        <taxon>Anaerobium</taxon>
    </lineage>
</organism>
<accession>A0A1D3TXK5</accession>
<gene>
    <name evidence="1" type="ORF">SAMN05421730_10328</name>
</gene>
<dbReference type="Pfam" id="PF12669">
    <property type="entry name" value="FeoB_associated"/>
    <property type="match status" value="1"/>
</dbReference>
<dbReference type="RefSeq" id="WP_091236354.1">
    <property type="nucleotide sequence ID" value="NZ_FMKA01000032.1"/>
</dbReference>
<keyword evidence="2" id="KW-1185">Reference proteome</keyword>